<reference evidence="1" key="1">
    <citation type="submission" date="2021-09" db="EMBL/GenBank/DDBJ databases">
        <authorList>
            <consortium name="AG Swart"/>
            <person name="Singh M."/>
            <person name="Singh A."/>
            <person name="Seah K."/>
            <person name="Emmerich C."/>
        </authorList>
    </citation>
    <scope>NUCLEOTIDE SEQUENCE</scope>
    <source>
        <strain evidence="1">ATCC30299</strain>
    </source>
</reference>
<proteinExistence type="predicted"/>
<dbReference type="Proteomes" id="UP001162131">
    <property type="component" value="Unassembled WGS sequence"/>
</dbReference>
<gene>
    <name evidence="1" type="ORF">BSTOLATCC_MIC58212</name>
</gene>
<sequence length="330" mass="37284">MGNDCRRPSTTYTPKKVQLLIRDETFSLPILPVSYESLEQNVELVAKYMYQSSDPLDYYHMSYIHSKTGAQQQLIDEKSFQAALRNWNDKILQVRVDRDSYKCMFALNTCESGSPNLDDSVMALVKHAGIIEEYVVTLLEGYNNLLNFAEKFSAYTKSPSIKVVITTLILVISSSPNAKTAMVFLNSFPYIDFNIDLLEGEALEGAKYWNDFSTCLQRIIPQLPNMKKNFVDVQIGLKQHSMNSELKKNNNFLSEAETLSKALTAGLSFIRKIKNLHKNVVEMVENLAKPEQENAIRSIQNIIEISGAYGAAAALRLFSLRPSVKLSNIK</sequence>
<dbReference type="EMBL" id="CAJZBQ010000056">
    <property type="protein sequence ID" value="CAG9333399.1"/>
    <property type="molecule type" value="Genomic_DNA"/>
</dbReference>
<accession>A0AAU9K649</accession>
<comment type="caution">
    <text evidence="1">The sequence shown here is derived from an EMBL/GenBank/DDBJ whole genome shotgun (WGS) entry which is preliminary data.</text>
</comment>
<dbReference type="AlphaFoldDB" id="A0AAU9K649"/>
<protein>
    <submittedName>
        <fullName evidence="1">Uncharacterized protein</fullName>
    </submittedName>
</protein>
<name>A0AAU9K649_9CILI</name>
<evidence type="ECO:0000313" key="1">
    <source>
        <dbReference type="EMBL" id="CAG9333399.1"/>
    </source>
</evidence>
<evidence type="ECO:0000313" key="2">
    <source>
        <dbReference type="Proteomes" id="UP001162131"/>
    </source>
</evidence>
<keyword evidence="2" id="KW-1185">Reference proteome</keyword>
<organism evidence="1 2">
    <name type="scientific">Blepharisma stoltei</name>
    <dbReference type="NCBI Taxonomy" id="1481888"/>
    <lineage>
        <taxon>Eukaryota</taxon>
        <taxon>Sar</taxon>
        <taxon>Alveolata</taxon>
        <taxon>Ciliophora</taxon>
        <taxon>Postciliodesmatophora</taxon>
        <taxon>Heterotrichea</taxon>
        <taxon>Heterotrichida</taxon>
        <taxon>Blepharismidae</taxon>
        <taxon>Blepharisma</taxon>
    </lineage>
</organism>